<dbReference type="PANTHER" id="PTHR35526">
    <property type="entry name" value="ANTI-SIGMA-F FACTOR RSBW-RELATED"/>
    <property type="match status" value="1"/>
</dbReference>
<gene>
    <name evidence="3" type="ORF">OFY01_21730</name>
</gene>
<keyword evidence="3" id="KW-0547">Nucleotide-binding</keyword>
<dbReference type="InterPro" id="IPR036890">
    <property type="entry name" value="HATPase_C_sf"/>
</dbReference>
<proteinExistence type="predicted"/>
<sequence length="148" mass="16051">MPEIDTDSDDGDWEYALTVPNDARAVPIGRRTLRLILTAHGLPHLAEAAELIATELVANAVQHTKGPAALRLRWSARTWVLRIGVWDTDPTPPSLTPAPTAATALDSSGRGLALVREEADTWGWYGLGRAQPPYTGGKFVWCELTRAA</sequence>
<accession>A0ABT3U149</accession>
<comment type="caution">
    <text evidence="3">The sequence shown here is derived from an EMBL/GenBank/DDBJ whole genome shotgun (WGS) entry which is preliminary data.</text>
</comment>
<dbReference type="Proteomes" id="UP001163064">
    <property type="component" value="Unassembled WGS sequence"/>
</dbReference>
<reference evidence="3" key="1">
    <citation type="submission" date="2022-10" db="EMBL/GenBank/DDBJ databases">
        <title>Streptomyces beihaiensis sp. nov., a chitin degrading actinobacterium, isolated from shrimp pond soil.</title>
        <authorList>
            <person name="Xie J."/>
            <person name="Shen N."/>
        </authorList>
    </citation>
    <scope>NUCLEOTIDE SEQUENCE</scope>
    <source>
        <strain evidence="3">GXMU-J5</strain>
    </source>
</reference>
<dbReference type="RefSeq" id="WP_266602486.1">
    <property type="nucleotide sequence ID" value="NZ_JAPHNL010000269.1"/>
</dbReference>
<organism evidence="3 4">
    <name type="scientific">Streptomyces beihaiensis</name>
    <dbReference type="NCBI Taxonomy" id="2984495"/>
    <lineage>
        <taxon>Bacteria</taxon>
        <taxon>Bacillati</taxon>
        <taxon>Actinomycetota</taxon>
        <taxon>Actinomycetes</taxon>
        <taxon>Kitasatosporales</taxon>
        <taxon>Streptomycetaceae</taxon>
        <taxon>Streptomyces</taxon>
    </lineage>
</organism>
<keyword evidence="1" id="KW-0418">Kinase</keyword>
<dbReference type="SUPFAM" id="SSF55874">
    <property type="entry name" value="ATPase domain of HSP90 chaperone/DNA topoisomerase II/histidine kinase"/>
    <property type="match status" value="1"/>
</dbReference>
<name>A0ABT3U149_9ACTN</name>
<protein>
    <submittedName>
        <fullName evidence="3">ATP-binding protein</fullName>
    </submittedName>
</protein>
<dbReference type="Gene3D" id="3.30.565.10">
    <property type="entry name" value="Histidine kinase-like ATPase, C-terminal domain"/>
    <property type="match status" value="1"/>
</dbReference>
<keyword evidence="4" id="KW-1185">Reference proteome</keyword>
<evidence type="ECO:0000259" key="2">
    <source>
        <dbReference type="Pfam" id="PF13581"/>
    </source>
</evidence>
<dbReference type="InterPro" id="IPR003594">
    <property type="entry name" value="HATPase_dom"/>
</dbReference>
<dbReference type="PANTHER" id="PTHR35526:SF3">
    <property type="entry name" value="ANTI-SIGMA-F FACTOR RSBW"/>
    <property type="match status" value="1"/>
</dbReference>
<dbReference type="CDD" id="cd16936">
    <property type="entry name" value="HATPase_RsbW-like"/>
    <property type="match status" value="1"/>
</dbReference>
<dbReference type="Pfam" id="PF13581">
    <property type="entry name" value="HATPase_c_2"/>
    <property type="match status" value="1"/>
</dbReference>
<keyword evidence="1" id="KW-0808">Transferase</keyword>
<keyword evidence="1" id="KW-0723">Serine/threonine-protein kinase</keyword>
<dbReference type="GO" id="GO:0005524">
    <property type="term" value="F:ATP binding"/>
    <property type="evidence" value="ECO:0007669"/>
    <property type="project" value="UniProtKB-KW"/>
</dbReference>
<evidence type="ECO:0000313" key="3">
    <source>
        <dbReference type="EMBL" id="MCX3062337.1"/>
    </source>
</evidence>
<dbReference type="EMBL" id="JAPHNL010000269">
    <property type="protein sequence ID" value="MCX3062337.1"/>
    <property type="molecule type" value="Genomic_DNA"/>
</dbReference>
<evidence type="ECO:0000256" key="1">
    <source>
        <dbReference type="ARBA" id="ARBA00022527"/>
    </source>
</evidence>
<evidence type="ECO:0000313" key="4">
    <source>
        <dbReference type="Proteomes" id="UP001163064"/>
    </source>
</evidence>
<feature type="domain" description="Histidine kinase/HSP90-like ATPase" evidence="2">
    <location>
        <begin position="20"/>
        <end position="121"/>
    </location>
</feature>
<keyword evidence="3" id="KW-0067">ATP-binding</keyword>
<dbReference type="InterPro" id="IPR050267">
    <property type="entry name" value="Anti-sigma-factor_SerPK"/>
</dbReference>